<evidence type="ECO:0000259" key="2">
    <source>
        <dbReference type="Pfam" id="PF06791"/>
    </source>
</evidence>
<feature type="compositionally biased region" description="Basic and acidic residues" evidence="1">
    <location>
        <begin position="493"/>
        <end position="506"/>
    </location>
</feature>
<name>A0A561PVR1_9HYPH</name>
<dbReference type="Pfam" id="PF06791">
    <property type="entry name" value="TMP_2"/>
    <property type="match status" value="1"/>
</dbReference>
<feature type="compositionally biased region" description="Polar residues" evidence="1">
    <location>
        <begin position="467"/>
        <end position="477"/>
    </location>
</feature>
<accession>A0A561PVR1</accession>
<protein>
    <submittedName>
        <fullName evidence="3">Uncharacterized protein (TIGR02594 family)</fullName>
    </submittedName>
</protein>
<organism evidence="3 4">
    <name type="scientific">Neorhizobium alkalisoli</name>
    <dbReference type="NCBI Taxonomy" id="528178"/>
    <lineage>
        <taxon>Bacteria</taxon>
        <taxon>Pseudomonadati</taxon>
        <taxon>Pseudomonadota</taxon>
        <taxon>Alphaproteobacteria</taxon>
        <taxon>Hyphomicrobiales</taxon>
        <taxon>Rhizobiaceae</taxon>
        <taxon>Rhizobium/Agrobacterium group</taxon>
        <taxon>Neorhizobium</taxon>
    </lineage>
</organism>
<proteinExistence type="predicted"/>
<keyword evidence="4" id="KW-1185">Reference proteome</keyword>
<sequence>MSDNMTDDLIISISTDQATLRRSIKRIEQDLGTLAGTVKNQFDGVGKSIDNSLTTSLQSRINGMVGIGTSAAKEWTGALADQGKELERLRARYSPLFNTINNYKSAVSDIRRAHALGAISSDEMAKAIAKERQAALASTAAIKGRNAALAQTPATRQSANGGNGYTANIAAQFQDIGVTAAMGMSPLQIALQQGTQLSAVLNEMQNPVKGLAAAFMSVVSPVSLVTIGVVAAGAAAIQYFGGLTSDATDAGNVLKDHAALIARIKGAYGEAAEGLNDYARESPKIVRQDTVDKIEEYRKAVLGVAKDLREGLKLDPRDFGGATFTISEVVNAVKMLDAGIKSGKPDLQAFVEKLIEIENQSGTPANIRKILSELRETAKTGVEAQRALQPLISTVEGVGAAAAAQAKQVAAFSKALAELADIAKPALSDAEQAGAAFQKAMSNAVGSEDRAAAVAQYDAARKRIDDQNPTVINSDGNRTAVPLPGQKPVTLGDKSDAETKKAETAAERAANAYRDLKKSADDRIGQMRQEIELLGKFGIEADTARFALDLLQSSEDKGRSLSPSQRKEIEQKIELYRQYSEQLAKTKLAQDLASQMRFNSLPQQDQQVVTTLRQYGLPEDLNSEQAGQIRQSLKLEENREGLRSFFGDFKSALINNGGDIGKALGESIQNALLNSASKLWDKIFDQLINSILGTPSGGSAGGGGVGAAGGVLANVFGASKGGGAVDVAGKLLGANENTSTSQINSFLKAGGVDINAAQTAWCAAFVNSSLAQVGIKGSGSLTANSFQNWGSKIDPSQVLKGDVLLKTRGLAADQAGGHVGLATGSTRMQNGSLQLQMLSGNSSDAVGTSWVNATELQVKRATEAAGALGDVAKSATSSASSLGQLGSRLSSSFFPAAPSAPSGGGGLGWLGSIFGGGLTSAQIAKYTPMVGLFADGGPVYGPGTGTSDSIPTMLSNEEFVINAKQSKKHRALLHAINNGTLGHMARGGVVGTISAPVAPALSSRRGSANDNRQPGVLVVRIDGANGDDHVRAIVRQGVNEGLGQYNQSQQRSGFGSIQQKFTSMKG</sequence>
<gene>
    <name evidence="3" type="ORF">FHW37_1242</name>
</gene>
<dbReference type="AlphaFoldDB" id="A0A561PVR1"/>
<feature type="region of interest" description="Disordered" evidence="1">
    <location>
        <begin position="1046"/>
        <end position="1066"/>
    </location>
</feature>
<dbReference type="Proteomes" id="UP000320653">
    <property type="component" value="Unassembled WGS sequence"/>
</dbReference>
<evidence type="ECO:0000313" key="3">
    <source>
        <dbReference type="EMBL" id="TWF42201.1"/>
    </source>
</evidence>
<dbReference type="InterPro" id="IPR009628">
    <property type="entry name" value="Phage_tape_measure_N"/>
</dbReference>
<dbReference type="RefSeq" id="WP_210249361.1">
    <property type="nucleotide sequence ID" value="NZ_VIWP01000024.1"/>
</dbReference>
<comment type="caution">
    <text evidence="3">The sequence shown here is derived from an EMBL/GenBank/DDBJ whole genome shotgun (WGS) entry which is preliminary data.</text>
</comment>
<evidence type="ECO:0000313" key="4">
    <source>
        <dbReference type="Proteomes" id="UP000320653"/>
    </source>
</evidence>
<dbReference type="EMBL" id="VIWP01000024">
    <property type="protein sequence ID" value="TWF42201.1"/>
    <property type="molecule type" value="Genomic_DNA"/>
</dbReference>
<feature type="region of interest" description="Disordered" evidence="1">
    <location>
        <begin position="467"/>
        <end position="506"/>
    </location>
</feature>
<evidence type="ECO:0000256" key="1">
    <source>
        <dbReference type="SAM" id="MobiDB-lite"/>
    </source>
</evidence>
<feature type="domain" description="Bacteriophage tail tape measure N-terminal" evidence="2">
    <location>
        <begin position="158"/>
        <end position="239"/>
    </location>
</feature>
<reference evidence="3 4" key="1">
    <citation type="submission" date="2019-06" db="EMBL/GenBank/DDBJ databases">
        <title>Sorghum-associated microbial communities from plants grown in Nebraska, USA.</title>
        <authorList>
            <person name="Schachtman D."/>
        </authorList>
    </citation>
    <scope>NUCLEOTIDE SEQUENCE [LARGE SCALE GENOMIC DNA]</scope>
    <source>
        <strain evidence="3 4">1225</strain>
    </source>
</reference>